<comment type="subcellular location">
    <subcellularLocation>
        <location evidence="1">Mitochondrion membrane</location>
    </subcellularLocation>
</comment>
<evidence type="ECO:0000256" key="3">
    <source>
        <dbReference type="ARBA" id="ARBA00022448"/>
    </source>
</evidence>
<evidence type="ECO:0000256" key="9">
    <source>
        <dbReference type="ARBA" id="ARBA00023310"/>
    </source>
</evidence>
<dbReference type="GO" id="GO:0042776">
    <property type="term" value="P:proton motive force-driven mitochondrial ATP synthesis"/>
    <property type="evidence" value="ECO:0007669"/>
    <property type="project" value="TreeGrafter"/>
</dbReference>
<accession>T1JMH3</accession>
<dbReference type="AlphaFoldDB" id="T1JMH3"/>
<dbReference type="PANTHER" id="PTHR13080">
    <property type="entry name" value="ATP SYNTHASE F CHAIN, MITOCHONDRIAL-RELATED"/>
    <property type="match status" value="1"/>
</dbReference>
<dbReference type="HOGENOM" id="CLU_156759_0_0_1"/>
<dbReference type="GO" id="GO:0046933">
    <property type="term" value="F:proton-transporting ATP synthase activity, rotational mechanism"/>
    <property type="evidence" value="ECO:0007669"/>
    <property type="project" value="TreeGrafter"/>
</dbReference>
<evidence type="ECO:0000313" key="11">
    <source>
        <dbReference type="Proteomes" id="UP000014500"/>
    </source>
</evidence>
<dbReference type="PhylomeDB" id="T1JMH3"/>
<reference evidence="11" key="1">
    <citation type="submission" date="2011-05" db="EMBL/GenBank/DDBJ databases">
        <authorList>
            <person name="Richards S.R."/>
            <person name="Qu J."/>
            <person name="Jiang H."/>
            <person name="Jhangiani S.N."/>
            <person name="Agravi P."/>
            <person name="Goodspeed R."/>
            <person name="Gross S."/>
            <person name="Mandapat C."/>
            <person name="Jackson L."/>
            <person name="Mathew T."/>
            <person name="Pu L."/>
            <person name="Thornton R."/>
            <person name="Saada N."/>
            <person name="Wilczek-Boney K.B."/>
            <person name="Lee S."/>
            <person name="Kovar C."/>
            <person name="Wu Y."/>
            <person name="Scherer S.E."/>
            <person name="Worley K.C."/>
            <person name="Muzny D.M."/>
            <person name="Gibbs R."/>
        </authorList>
    </citation>
    <scope>NUCLEOTIDE SEQUENCE</scope>
    <source>
        <strain evidence="11">Brora</strain>
    </source>
</reference>
<dbReference type="OMA" id="GYNERVH"/>
<dbReference type="EnsemblMetazoa" id="SMAR015053-RA">
    <property type="protein sequence ID" value="SMAR015053-PA"/>
    <property type="gene ID" value="SMAR015053"/>
</dbReference>
<keyword evidence="5" id="KW-0375">Hydrogen ion transport</keyword>
<keyword evidence="11" id="KW-1185">Reference proteome</keyword>
<evidence type="ECO:0000256" key="6">
    <source>
        <dbReference type="ARBA" id="ARBA00023065"/>
    </source>
</evidence>
<keyword evidence="4" id="KW-0138">CF(0)</keyword>
<keyword evidence="9" id="KW-0066">ATP synthesis</keyword>
<sequence length="104" mass="12074">MAVFQMIQKLVGDIGQYPKEYNSKVHGPYDPSRYYGKPDTAFADVKISELPGWLARRRKNPRALVQAFSRGYWRWQMKYVQPKRSGVASYLQFVVGAMFFSTLT</sequence>
<dbReference type="eggNOG" id="KOG4092">
    <property type="taxonomic scope" value="Eukaryota"/>
</dbReference>
<organism evidence="10 11">
    <name type="scientific">Strigamia maritima</name>
    <name type="common">European centipede</name>
    <name type="synonym">Geophilus maritimus</name>
    <dbReference type="NCBI Taxonomy" id="126957"/>
    <lineage>
        <taxon>Eukaryota</taxon>
        <taxon>Metazoa</taxon>
        <taxon>Ecdysozoa</taxon>
        <taxon>Arthropoda</taxon>
        <taxon>Myriapoda</taxon>
        <taxon>Chilopoda</taxon>
        <taxon>Pleurostigmophora</taxon>
        <taxon>Geophilomorpha</taxon>
        <taxon>Linotaeniidae</taxon>
        <taxon>Strigamia</taxon>
    </lineage>
</organism>
<evidence type="ECO:0000313" key="10">
    <source>
        <dbReference type="EnsemblMetazoa" id="SMAR015053-PA"/>
    </source>
</evidence>
<keyword evidence="7" id="KW-0496">Mitochondrion</keyword>
<dbReference type="Proteomes" id="UP000014500">
    <property type="component" value="Unassembled WGS sequence"/>
</dbReference>
<keyword evidence="8" id="KW-0472">Membrane</keyword>
<dbReference type="GO" id="GO:0045259">
    <property type="term" value="C:proton-transporting ATP synthase complex"/>
    <property type="evidence" value="ECO:0007669"/>
    <property type="project" value="UniProtKB-KW"/>
</dbReference>
<evidence type="ECO:0000256" key="5">
    <source>
        <dbReference type="ARBA" id="ARBA00022781"/>
    </source>
</evidence>
<keyword evidence="6" id="KW-0406">Ion transport</keyword>
<keyword evidence="3" id="KW-0813">Transport</keyword>
<evidence type="ECO:0000256" key="1">
    <source>
        <dbReference type="ARBA" id="ARBA00004325"/>
    </source>
</evidence>
<dbReference type="InterPro" id="IPR019344">
    <property type="entry name" value="F1F0-ATPsyn_F_prd"/>
</dbReference>
<name>T1JMH3_STRMM</name>
<dbReference type="PANTHER" id="PTHR13080:SF20">
    <property type="entry name" value="ATP SYNTHASE SUBUNIT F, MITOCHONDRIAL-RELATED"/>
    <property type="match status" value="1"/>
</dbReference>
<evidence type="ECO:0008006" key="12">
    <source>
        <dbReference type="Google" id="ProtNLM"/>
    </source>
</evidence>
<evidence type="ECO:0000256" key="4">
    <source>
        <dbReference type="ARBA" id="ARBA00022547"/>
    </source>
</evidence>
<comment type="similarity">
    <text evidence="2">Belongs to the ATPase F chain family.</text>
</comment>
<reference evidence="10" key="2">
    <citation type="submission" date="2015-02" db="UniProtKB">
        <authorList>
            <consortium name="EnsemblMetazoa"/>
        </authorList>
    </citation>
    <scope>IDENTIFICATION</scope>
</reference>
<dbReference type="GO" id="GO:0031966">
    <property type="term" value="C:mitochondrial membrane"/>
    <property type="evidence" value="ECO:0007669"/>
    <property type="project" value="UniProtKB-SubCell"/>
</dbReference>
<evidence type="ECO:0000256" key="2">
    <source>
        <dbReference type="ARBA" id="ARBA00005895"/>
    </source>
</evidence>
<proteinExistence type="inferred from homology"/>
<dbReference type="Pfam" id="PF10206">
    <property type="entry name" value="WRW"/>
    <property type="match status" value="1"/>
</dbReference>
<evidence type="ECO:0000256" key="7">
    <source>
        <dbReference type="ARBA" id="ARBA00023128"/>
    </source>
</evidence>
<dbReference type="EMBL" id="JH431944">
    <property type="status" value="NOT_ANNOTATED_CDS"/>
    <property type="molecule type" value="Genomic_DNA"/>
</dbReference>
<evidence type="ECO:0000256" key="8">
    <source>
        <dbReference type="ARBA" id="ARBA00023136"/>
    </source>
</evidence>
<dbReference type="STRING" id="126957.T1JMH3"/>
<protein>
    <recommendedName>
        <fullName evidence="12">ATP synthase subunit f, mitochondrial</fullName>
    </recommendedName>
</protein>